<comment type="caution">
    <text evidence="3">The sequence shown here is derived from an EMBL/GenBank/DDBJ whole genome shotgun (WGS) entry which is preliminary data.</text>
</comment>
<keyword evidence="4" id="KW-1185">Reference proteome</keyword>
<evidence type="ECO:0000256" key="1">
    <source>
        <dbReference type="ARBA" id="ARBA00005375"/>
    </source>
</evidence>
<name>A0A7J6N1B6_PERCH</name>
<proteinExistence type="inferred from homology"/>
<dbReference type="PANTHER" id="PTHR11567">
    <property type="entry name" value="ACID PHOSPHATASE-RELATED"/>
    <property type="match status" value="1"/>
</dbReference>
<organism evidence="3 4">
    <name type="scientific">Perkinsus chesapeaki</name>
    <name type="common">Clam parasite</name>
    <name type="synonym">Perkinsus andrewsi</name>
    <dbReference type="NCBI Taxonomy" id="330153"/>
    <lineage>
        <taxon>Eukaryota</taxon>
        <taxon>Sar</taxon>
        <taxon>Alveolata</taxon>
        <taxon>Perkinsozoa</taxon>
        <taxon>Perkinsea</taxon>
        <taxon>Perkinsida</taxon>
        <taxon>Perkinsidae</taxon>
        <taxon>Perkinsus</taxon>
    </lineage>
</organism>
<evidence type="ECO:0000256" key="2">
    <source>
        <dbReference type="ARBA" id="ARBA00022801"/>
    </source>
</evidence>
<dbReference type="AlphaFoldDB" id="A0A7J6N1B6"/>
<reference evidence="3 4" key="1">
    <citation type="submission" date="2020-04" db="EMBL/GenBank/DDBJ databases">
        <title>Perkinsus chesapeaki whole genome sequence.</title>
        <authorList>
            <person name="Bogema D.R."/>
        </authorList>
    </citation>
    <scope>NUCLEOTIDE SEQUENCE [LARGE SCALE GENOMIC DNA]</scope>
    <source>
        <strain evidence="3">ATCC PRA-425</strain>
    </source>
</reference>
<evidence type="ECO:0000313" key="4">
    <source>
        <dbReference type="Proteomes" id="UP000591131"/>
    </source>
</evidence>
<dbReference type="EMBL" id="JAAPAO010000012">
    <property type="protein sequence ID" value="KAF4677526.1"/>
    <property type="molecule type" value="Genomic_DNA"/>
</dbReference>
<dbReference type="PANTHER" id="PTHR11567:SF110">
    <property type="entry name" value="2-PHOSPHOXYLOSE PHOSPHATASE 1"/>
    <property type="match status" value="1"/>
</dbReference>
<dbReference type="InterPro" id="IPR000560">
    <property type="entry name" value="His_Pase_clade-2"/>
</dbReference>
<dbReference type="InterPro" id="IPR029033">
    <property type="entry name" value="His_PPase_superfam"/>
</dbReference>
<dbReference type="Gene3D" id="3.40.50.1240">
    <property type="entry name" value="Phosphoglycerate mutase-like"/>
    <property type="match status" value="2"/>
</dbReference>
<dbReference type="Proteomes" id="UP000591131">
    <property type="component" value="Unassembled WGS sequence"/>
</dbReference>
<comment type="similarity">
    <text evidence="1">Belongs to the histidine acid phosphatase family.</text>
</comment>
<evidence type="ECO:0008006" key="5">
    <source>
        <dbReference type="Google" id="ProtNLM"/>
    </source>
</evidence>
<accession>A0A7J6N1B6</accession>
<gene>
    <name evidence="3" type="ORF">FOL47_000914</name>
</gene>
<dbReference type="GO" id="GO:0016791">
    <property type="term" value="F:phosphatase activity"/>
    <property type="evidence" value="ECO:0007669"/>
    <property type="project" value="TreeGrafter"/>
</dbReference>
<dbReference type="InterPro" id="IPR050645">
    <property type="entry name" value="Histidine_acid_phosphatase"/>
</dbReference>
<sequence>MLIAFLLVGALAADETSPTYYCNNELRWADWPRREDKREFQLNRVAVFGRHGARVLVRDEHCWDGDETKYTCPTQTFMGYANSPSAGSSPGFRRVRGQLVDSGIEMHMNNGQQAARFYKRALGLNDTPDDDQVMIRSTEVPRVVQSAIAFMLGMFPTLNITSPSLNMIIPDSDVDPMTPRPSICPRLADELHKFYNSQAKDVVKRTQAQRDYIGELTGRSRDFSTEDPRKVKATYSALLDCLTAHFCPTVPSDDKSVPQGLEPGSALLVDILSNATFWSNGKYRTSPELMKLAYGPMIDEFLTDLRETRRRFSLYMGHDTGPANSIMDALGLRCQLVDTGIQMLLNNGEQAARLYKDELGLDDIPQDQHVMIRSTEVTRVIQSAIAFTIGMFPALNSSWPSLNMIIPDENVDPMTPKNSVCPQLEDVLNEFYASAEGKKAVSRTKAQREYIGYITGRSDDFSTEDPDDMGDLYGGLNDCLTTHFCPTVPSDDKSVPRGLEPGGTIYADVLSNVTFWWNGKYHTSKELMKRAYGPIIDDFLDDLRVPGRRFSLYMGHDTGPANSIMDSLDLTWIDSGNRCTRNLPPFGSVLVMESYSDRQVRWVFNGRVASMDAIEECKAKPTCSFDLMWKYFADLVPNTYECEPLPRHRSRLRRS</sequence>
<protein>
    <recommendedName>
        <fullName evidence="5">Lysophosphatidic acid phosphatase type 6</fullName>
    </recommendedName>
</protein>
<evidence type="ECO:0000313" key="3">
    <source>
        <dbReference type="EMBL" id="KAF4677526.1"/>
    </source>
</evidence>
<keyword evidence="2" id="KW-0378">Hydrolase</keyword>
<dbReference type="CDD" id="cd07061">
    <property type="entry name" value="HP_HAP_like"/>
    <property type="match status" value="2"/>
</dbReference>
<dbReference type="Pfam" id="PF00328">
    <property type="entry name" value="His_Phos_2"/>
    <property type="match status" value="2"/>
</dbReference>
<dbReference type="SUPFAM" id="SSF53254">
    <property type="entry name" value="Phosphoglycerate mutase-like"/>
    <property type="match status" value="2"/>
</dbReference>
<dbReference type="OrthoDB" id="299201at2759"/>